<evidence type="ECO:0000256" key="7">
    <source>
        <dbReference type="SAM" id="Phobius"/>
    </source>
</evidence>
<dbReference type="InterPro" id="IPR035906">
    <property type="entry name" value="MetI-like_sf"/>
</dbReference>
<evidence type="ECO:0000256" key="4">
    <source>
        <dbReference type="ARBA" id="ARBA00022692"/>
    </source>
</evidence>
<reference evidence="9 10" key="1">
    <citation type="submission" date="2019-01" db="EMBL/GenBank/DDBJ databases">
        <authorList>
            <consortium name="Pathogen Informatics"/>
        </authorList>
    </citation>
    <scope>NUCLEOTIDE SEQUENCE [LARGE SCALE GENOMIC DNA]</scope>
    <source>
        <strain evidence="9 10">NCTC10138</strain>
    </source>
</reference>
<keyword evidence="2" id="KW-0813">Transport</keyword>
<dbReference type="KEGG" id="aaxa:NCTC10138_00145"/>
<feature type="transmembrane region" description="Helical" evidence="7">
    <location>
        <begin position="105"/>
        <end position="128"/>
    </location>
</feature>
<organism evidence="9 10">
    <name type="scientific">Haploplasma axanthum</name>
    <name type="common">Acholeplasma axanthum</name>
    <dbReference type="NCBI Taxonomy" id="29552"/>
    <lineage>
        <taxon>Bacteria</taxon>
        <taxon>Bacillati</taxon>
        <taxon>Mycoplasmatota</taxon>
        <taxon>Mollicutes</taxon>
        <taxon>Acholeplasmatales</taxon>
        <taxon>Acholeplasmataceae</taxon>
        <taxon>Haploplasma</taxon>
    </lineage>
</organism>
<dbReference type="AlphaFoldDB" id="A0A449BBI6"/>
<protein>
    <submittedName>
        <fullName evidence="9">Inner membrane ABC transporter permease protein ycjP</fullName>
    </submittedName>
</protein>
<evidence type="ECO:0000256" key="2">
    <source>
        <dbReference type="ARBA" id="ARBA00022448"/>
    </source>
</evidence>
<dbReference type="Proteomes" id="UP000289841">
    <property type="component" value="Chromosome"/>
</dbReference>
<feature type="transmembrane region" description="Helical" evidence="7">
    <location>
        <begin position="140"/>
        <end position="160"/>
    </location>
</feature>
<feature type="domain" description="ABC transmembrane type-1" evidence="8">
    <location>
        <begin position="105"/>
        <end position="327"/>
    </location>
</feature>
<dbReference type="PROSITE" id="PS50928">
    <property type="entry name" value="ABC_TM1"/>
    <property type="match status" value="1"/>
</dbReference>
<evidence type="ECO:0000256" key="5">
    <source>
        <dbReference type="ARBA" id="ARBA00022989"/>
    </source>
</evidence>
<dbReference type="InterPro" id="IPR000515">
    <property type="entry name" value="MetI-like"/>
</dbReference>
<feature type="transmembrane region" description="Helical" evidence="7">
    <location>
        <begin position="303"/>
        <end position="327"/>
    </location>
</feature>
<evidence type="ECO:0000259" key="8">
    <source>
        <dbReference type="PROSITE" id="PS50928"/>
    </source>
</evidence>
<feature type="transmembrane region" description="Helical" evidence="7">
    <location>
        <begin position="180"/>
        <end position="204"/>
    </location>
</feature>
<keyword evidence="10" id="KW-1185">Reference proteome</keyword>
<dbReference type="CDD" id="cd06261">
    <property type="entry name" value="TM_PBP2"/>
    <property type="match status" value="1"/>
</dbReference>
<dbReference type="PANTHER" id="PTHR43744:SF8">
    <property type="entry name" value="SN-GLYCEROL-3-PHOSPHATE TRANSPORT SYSTEM PERMEASE PROTEIN UGPE"/>
    <property type="match status" value="1"/>
</dbReference>
<proteinExistence type="predicted"/>
<evidence type="ECO:0000256" key="3">
    <source>
        <dbReference type="ARBA" id="ARBA00022475"/>
    </source>
</evidence>
<keyword evidence="4 7" id="KW-0812">Transmembrane</keyword>
<gene>
    <name evidence="9" type="primary">ycjP_1</name>
    <name evidence="9" type="ORF">NCTC10138_00145</name>
</gene>
<keyword evidence="3" id="KW-1003">Cell membrane</keyword>
<evidence type="ECO:0000313" key="10">
    <source>
        <dbReference type="Proteomes" id="UP000289841"/>
    </source>
</evidence>
<sequence length="343" mass="38546">MMKNKASEVFYSLREKTKTTKKQITDPKKRKVLLNKGNDLFVTILKYVLLYGLAFIIIFPLIQQLAIALREPGDINNPLVLWIPEKFSFKNFQIAYIVLDYGKSFINSVVLSTVVTFFQLIMATLVGYALARLKFPGHKIVFGLVVFTIVVAPTTLELPLKISLSNFWGTGINLLGSPTILFIFALTGMGIKGGIFIYLFRQFFKGIPIEIEESAMIDGANPFQVFLRIMLPNAMGGIILTTVLTFVWQWNDTYFTTVYVSKINATYETLTTKIMGISGNIQSAIQQAGVWELFDQDVTKNPLFTAMILNTAAILTMIPILVFYLIVQKRLFTEGVERSGLVG</sequence>
<dbReference type="GO" id="GO:0055085">
    <property type="term" value="P:transmembrane transport"/>
    <property type="evidence" value="ECO:0007669"/>
    <property type="project" value="InterPro"/>
</dbReference>
<dbReference type="OrthoDB" id="9771544at2"/>
<dbReference type="PANTHER" id="PTHR43744">
    <property type="entry name" value="ABC TRANSPORTER PERMEASE PROTEIN MG189-RELATED-RELATED"/>
    <property type="match status" value="1"/>
</dbReference>
<keyword evidence="6 7" id="KW-0472">Membrane</keyword>
<evidence type="ECO:0000313" key="9">
    <source>
        <dbReference type="EMBL" id="VEU79769.1"/>
    </source>
</evidence>
<accession>A0A449BBI6</accession>
<evidence type="ECO:0000256" key="6">
    <source>
        <dbReference type="ARBA" id="ARBA00023136"/>
    </source>
</evidence>
<dbReference type="SUPFAM" id="SSF161098">
    <property type="entry name" value="MetI-like"/>
    <property type="match status" value="1"/>
</dbReference>
<dbReference type="RefSeq" id="WP_035375654.1">
    <property type="nucleotide sequence ID" value="NZ_LR215048.1"/>
</dbReference>
<keyword evidence="5 7" id="KW-1133">Transmembrane helix</keyword>
<feature type="transmembrane region" description="Helical" evidence="7">
    <location>
        <begin position="40"/>
        <end position="62"/>
    </location>
</feature>
<comment type="subcellular location">
    <subcellularLocation>
        <location evidence="1">Cell membrane</location>
        <topology evidence="1">Multi-pass membrane protein</topology>
    </subcellularLocation>
</comment>
<dbReference type="GO" id="GO:0005886">
    <property type="term" value="C:plasma membrane"/>
    <property type="evidence" value="ECO:0007669"/>
    <property type="project" value="UniProtKB-SubCell"/>
</dbReference>
<feature type="transmembrane region" description="Helical" evidence="7">
    <location>
        <begin position="225"/>
        <end position="248"/>
    </location>
</feature>
<dbReference type="Gene3D" id="1.10.3720.10">
    <property type="entry name" value="MetI-like"/>
    <property type="match status" value="1"/>
</dbReference>
<dbReference type="STRING" id="1278311.GCA_000428705_00702"/>
<name>A0A449BBI6_HAPAX</name>
<dbReference type="EMBL" id="LR215048">
    <property type="protein sequence ID" value="VEU79769.1"/>
    <property type="molecule type" value="Genomic_DNA"/>
</dbReference>
<evidence type="ECO:0000256" key="1">
    <source>
        <dbReference type="ARBA" id="ARBA00004651"/>
    </source>
</evidence>